<evidence type="ECO:0000313" key="3">
    <source>
        <dbReference type="Proteomes" id="UP001372338"/>
    </source>
</evidence>
<comment type="caution">
    <text evidence="2">The sequence shown here is derived from an EMBL/GenBank/DDBJ whole genome shotgun (WGS) entry which is preliminary data.</text>
</comment>
<protein>
    <recommendedName>
        <fullName evidence="4">Nuclear pore complex protein NUP1</fullName>
    </recommendedName>
</protein>
<name>A0AAN9IKM7_CROPI</name>
<feature type="region of interest" description="Disordered" evidence="1">
    <location>
        <begin position="429"/>
        <end position="471"/>
    </location>
</feature>
<organism evidence="2 3">
    <name type="scientific">Crotalaria pallida</name>
    <name type="common">Smooth rattlebox</name>
    <name type="synonym">Crotalaria striata</name>
    <dbReference type="NCBI Taxonomy" id="3830"/>
    <lineage>
        <taxon>Eukaryota</taxon>
        <taxon>Viridiplantae</taxon>
        <taxon>Streptophyta</taxon>
        <taxon>Embryophyta</taxon>
        <taxon>Tracheophyta</taxon>
        <taxon>Spermatophyta</taxon>
        <taxon>Magnoliopsida</taxon>
        <taxon>eudicotyledons</taxon>
        <taxon>Gunneridae</taxon>
        <taxon>Pentapetalae</taxon>
        <taxon>rosids</taxon>
        <taxon>fabids</taxon>
        <taxon>Fabales</taxon>
        <taxon>Fabaceae</taxon>
        <taxon>Papilionoideae</taxon>
        <taxon>50 kb inversion clade</taxon>
        <taxon>genistoids sensu lato</taxon>
        <taxon>core genistoids</taxon>
        <taxon>Crotalarieae</taxon>
        <taxon>Crotalaria</taxon>
    </lineage>
</organism>
<sequence>MDTDQITSAPPQERGAGGKLTRHPPRKPPSTPYSRPPDTTRRRRWISKLVDPAYRLIAVGANRILPSFFSTSTPATALPGPSSATEEEDQGKWQTGEQGHREDGRKSYLHLQASKSTGVASDGDISGKLKSSSDIDLHRQDGNEEPSEKNRLSDIEKLLNGNKFSRDEFNHLVGVLNSRAIDLHNVEKGKQNIQLASREDHKELALTQGLPKVSNEPRHEKLNGVIWGNSTPLRPSKVQDEIGASPIEIARAYMDSRASEAGPSSKSIIQTIDSRVLHGDEAAIKPYDPSPSMKSLTGWPGAMLQEAYVTPQSQRSRYGLHNFPRTPYSRTLLSKSKSKLTQQMQGDFNHFSSTPLRQSETTTLLSKSRLTQMQGDYNHISSTPFRQSETTLYLKDKSKVDASDGGFGSVGPIRRNRHRLGAHSTLRRPAYSSLHGPSQSDFNDGFTPAVKRSSDPDGSSSIHKPLGFEVGSPTVPMHTSLMAKKILEHIDRKVPTPKEKSAELKLATERKNPQSITLSNDHNGSLKLKDVSPYKYDDLDGKKSIPTSEGQGNFHVGIPPKESADKSVDVTKKGTLASDINTHSSIPRLGNDATNTQNFSGSQFFLMKSTEQDVLKTLSSGGGSPLVVNQEKKPLPNSSASKPVLPPISVKKPDSKWTFSSDNGSGFTFPVSASSSVFSEPPTPSIMPLFSTGDQHQSKERSTKPSYSFGLKKSSPALVFSFPSTSNAAVHNDAGEIKFNFGSNDKERLSFSFGKNAVSC</sequence>
<proteinExistence type="predicted"/>
<gene>
    <name evidence="2" type="ORF">RIF29_09824</name>
</gene>
<accession>A0AAN9IKM7</accession>
<evidence type="ECO:0008006" key="4">
    <source>
        <dbReference type="Google" id="ProtNLM"/>
    </source>
</evidence>
<feature type="region of interest" description="Disordered" evidence="1">
    <location>
        <begin position="684"/>
        <end position="709"/>
    </location>
</feature>
<dbReference type="GO" id="GO:0005635">
    <property type="term" value="C:nuclear envelope"/>
    <property type="evidence" value="ECO:0007669"/>
    <property type="project" value="TreeGrafter"/>
</dbReference>
<dbReference type="Proteomes" id="UP001372338">
    <property type="component" value="Unassembled WGS sequence"/>
</dbReference>
<evidence type="ECO:0000313" key="2">
    <source>
        <dbReference type="EMBL" id="KAK7281650.1"/>
    </source>
</evidence>
<feature type="region of interest" description="Disordered" evidence="1">
    <location>
        <begin position="621"/>
        <end position="647"/>
    </location>
</feature>
<dbReference type="PANTHER" id="PTHR33416:SF18">
    <property type="entry name" value="NUCLEOPORIN-LIKE PROTEIN"/>
    <property type="match status" value="1"/>
</dbReference>
<dbReference type="AlphaFoldDB" id="A0AAN9IKM7"/>
<evidence type="ECO:0000256" key="1">
    <source>
        <dbReference type="SAM" id="MobiDB-lite"/>
    </source>
</evidence>
<dbReference type="EMBL" id="JAYWIO010000002">
    <property type="protein sequence ID" value="KAK7281650.1"/>
    <property type="molecule type" value="Genomic_DNA"/>
</dbReference>
<keyword evidence="3" id="KW-1185">Reference proteome</keyword>
<reference evidence="2 3" key="1">
    <citation type="submission" date="2024-01" db="EMBL/GenBank/DDBJ databases">
        <title>The genomes of 5 underutilized Papilionoideae crops provide insights into root nodulation and disease resistanc.</title>
        <authorList>
            <person name="Yuan L."/>
        </authorList>
    </citation>
    <scope>NUCLEOTIDE SEQUENCE [LARGE SCALE GENOMIC DNA]</scope>
    <source>
        <strain evidence="2">ZHUSHIDOU_FW_LH</strain>
        <tissue evidence="2">Leaf</tissue>
    </source>
</reference>
<feature type="region of interest" description="Disordered" evidence="1">
    <location>
        <begin position="544"/>
        <end position="567"/>
    </location>
</feature>
<dbReference type="GO" id="GO:0071763">
    <property type="term" value="P:nuclear membrane organization"/>
    <property type="evidence" value="ECO:0007669"/>
    <property type="project" value="TreeGrafter"/>
</dbReference>
<feature type="compositionally biased region" description="Polar residues" evidence="1">
    <location>
        <begin position="1"/>
        <end position="10"/>
    </location>
</feature>
<feature type="region of interest" description="Disordered" evidence="1">
    <location>
        <begin position="69"/>
        <end position="151"/>
    </location>
</feature>
<dbReference type="PANTHER" id="PTHR33416">
    <property type="entry name" value="NUCLEAR PORE COMPLEX PROTEIN NUP1"/>
    <property type="match status" value="1"/>
</dbReference>
<feature type="region of interest" description="Disordered" evidence="1">
    <location>
        <begin position="1"/>
        <end position="44"/>
    </location>
</feature>
<feature type="compositionally biased region" description="Basic and acidic residues" evidence="1">
    <location>
        <begin position="125"/>
        <end position="151"/>
    </location>
</feature>